<keyword evidence="3" id="KW-1185">Reference proteome</keyword>
<dbReference type="Proteomes" id="UP000006352">
    <property type="component" value="Unassembled WGS sequence"/>
</dbReference>
<evidence type="ECO:0000313" key="3">
    <source>
        <dbReference type="Proteomes" id="UP000006352"/>
    </source>
</evidence>
<organism evidence="2 3">
    <name type="scientific">Fibroporia radiculosa</name>
    <dbReference type="NCBI Taxonomy" id="599839"/>
    <lineage>
        <taxon>Eukaryota</taxon>
        <taxon>Fungi</taxon>
        <taxon>Dikarya</taxon>
        <taxon>Basidiomycota</taxon>
        <taxon>Agaricomycotina</taxon>
        <taxon>Agaricomycetes</taxon>
        <taxon>Polyporales</taxon>
        <taxon>Fibroporiaceae</taxon>
        <taxon>Fibroporia</taxon>
    </lineage>
</organism>
<reference evidence="2 3" key="1">
    <citation type="journal article" date="2012" name="Appl. Environ. Microbiol.">
        <title>Short-read sequencing for genomic analysis of the brown rot fungus Fibroporia radiculosa.</title>
        <authorList>
            <person name="Tang J.D."/>
            <person name="Perkins A.D."/>
            <person name="Sonstegard T.S."/>
            <person name="Schroeder S.G."/>
            <person name="Burgess S.C."/>
            <person name="Diehl S.V."/>
        </authorList>
    </citation>
    <scope>NUCLEOTIDE SEQUENCE [LARGE SCALE GENOMIC DNA]</scope>
    <source>
        <strain evidence="2 3">TFFH 294</strain>
    </source>
</reference>
<dbReference type="GeneID" id="24094840"/>
<dbReference type="HOGENOM" id="CLU_723690_0_0_1"/>
<dbReference type="RefSeq" id="XP_012179212.1">
    <property type="nucleotide sequence ID" value="XM_012323822.1"/>
</dbReference>
<feature type="compositionally biased region" description="Basic and acidic residues" evidence="1">
    <location>
        <begin position="33"/>
        <end position="43"/>
    </location>
</feature>
<proteinExistence type="predicted"/>
<gene>
    <name evidence="2" type="ORF">FIBRA_01954</name>
</gene>
<dbReference type="AlphaFoldDB" id="J4H1J6"/>
<feature type="region of interest" description="Disordered" evidence="1">
    <location>
        <begin position="94"/>
        <end position="126"/>
    </location>
</feature>
<sequence length="382" mass="42986">MSRDTLKTCEYDRCGGSIDEKLEKIRGIKRKIRTEDEEHEEYRKRSKSVANPSASPEYLIPSPSSLDSDTTCVNELNIPLNKGFWDEFFGYTEESPDEEDQELGDENEPFDTRFLPPSDLQSPECPETSHVTVGGYWDLDQQVAPDCIEDKGTSFSVHHEELLPEQRARRSLDKCKSLWQAACVARVEQIIDDYRQEAICVAAEHCVLPAEDTVAPSACTHRWSSTLGQGIPESEWAKMGLSVSPFQNLNTDCVSSSMRNESLLGLSFMYCSPTKPTSNGCQDVANANDEEHRLEPVDVNSPRELPIGSLQNHPVPVVSLPRLKTIRVPYLCKWDWECESICGTPARVSSDLRGDAETLRRSRSLKFYRPGQNTPQCVIHAL</sequence>
<evidence type="ECO:0000313" key="2">
    <source>
        <dbReference type="EMBL" id="CCL99929.1"/>
    </source>
</evidence>
<evidence type="ECO:0000256" key="1">
    <source>
        <dbReference type="SAM" id="MobiDB-lite"/>
    </source>
</evidence>
<dbReference type="InParanoid" id="J4H1J6"/>
<feature type="compositionally biased region" description="Acidic residues" evidence="1">
    <location>
        <begin position="94"/>
        <end position="109"/>
    </location>
</feature>
<feature type="region of interest" description="Disordered" evidence="1">
    <location>
        <begin position="31"/>
        <end position="66"/>
    </location>
</feature>
<accession>J4H1J6</accession>
<dbReference type="EMBL" id="HE796957">
    <property type="protein sequence ID" value="CCL99929.1"/>
    <property type="molecule type" value="Genomic_DNA"/>
</dbReference>
<name>J4H1J6_9APHY</name>
<protein>
    <submittedName>
        <fullName evidence="2">Uncharacterized protein</fullName>
    </submittedName>
</protein>